<evidence type="ECO:0000256" key="2">
    <source>
        <dbReference type="ARBA" id="ARBA00008682"/>
    </source>
</evidence>
<evidence type="ECO:0000256" key="6">
    <source>
        <dbReference type="ARBA" id="ARBA00023024"/>
    </source>
</evidence>
<dbReference type="InterPro" id="IPR017853">
    <property type="entry name" value="GH"/>
</dbReference>
<gene>
    <name evidence="16" type="primary">KTXA_3</name>
    <name evidence="16" type="ORF">DIS24_g11504</name>
</gene>
<organism evidence="16 17">
    <name type="scientific">Lasiodiplodia hormozganensis</name>
    <dbReference type="NCBI Taxonomy" id="869390"/>
    <lineage>
        <taxon>Eukaryota</taxon>
        <taxon>Fungi</taxon>
        <taxon>Dikarya</taxon>
        <taxon>Ascomycota</taxon>
        <taxon>Pezizomycotina</taxon>
        <taxon>Dothideomycetes</taxon>
        <taxon>Dothideomycetes incertae sedis</taxon>
        <taxon>Botryosphaeriales</taxon>
        <taxon>Botryosphaeriaceae</taxon>
        <taxon>Lasiodiplodia</taxon>
    </lineage>
</organism>
<dbReference type="InterPro" id="IPR011583">
    <property type="entry name" value="Chitinase_II/V-like_cat"/>
</dbReference>
<evidence type="ECO:0000259" key="15">
    <source>
        <dbReference type="PROSITE" id="PS51910"/>
    </source>
</evidence>
<comment type="similarity">
    <text evidence="2">Belongs to the glycosyl hydrolase 18 family. Chitinase class V subfamily.</text>
</comment>
<evidence type="ECO:0000256" key="5">
    <source>
        <dbReference type="ARBA" id="ARBA00022801"/>
    </source>
</evidence>
<feature type="disulfide bond" evidence="10">
    <location>
        <begin position="75"/>
        <end position="79"/>
    </location>
</feature>
<dbReference type="CDD" id="cd00035">
    <property type="entry name" value="ChtBD1"/>
    <property type="match status" value="1"/>
</dbReference>
<feature type="domain" description="Chitin-binding type-1" evidence="14">
    <location>
        <begin position="82"/>
        <end position="125"/>
    </location>
</feature>
<protein>
    <recommendedName>
        <fullName evidence="3">chitinase</fullName>
        <ecNumber evidence="3">3.2.1.14</ecNumber>
    </recommendedName>
</protein>
<keyword evidence="9" id="KW-0624">Polysaccharide degradation</keyword>
<dbReference type="InterPro" id="IPR018371">
    <property type="entry name" value="Chitin-binding_1_CS"/>
</dbReference>
<keyword evidence="17" id="KW-1185">Reference proteome</keyword>
<dbReference type="InterPro" id="IPR001002">
    <property type="entry name" value="Chitin-bd_1"/>
</dbReference>
<dbReference type="Gene3D" id="3.30.60.10">
    <property type="entry name" value="Endochitinase-like"/>
    <property type="match status" value="1"/>
</dbReference>
<feature type="disulfide bond" evidence="10">
    <location>
        <begin position="119"/>
        <end position="123"/>
    </location>
</feature>
<keyword evidence="7" id="KW-0119">Carbohydrate metabolism</keyword>
<keyword evidence="4 10" id="KW-0147">Chitin-binding</keyword>
<name>A0AA39WP34_9PEZI</name>
<reference evidence="16" key="1">
    <citation type="submission" date="2023-06" db="EMBL/GenBank/DDBJ databases">
        <title>Multi-omics analyses reveal the molecular pathogenesis toolkit of Lasiodiplodia hormozganensis, a cross-kingdom pathogen.</title>
        <authorList>
            <person name="Felix C."/>
            <person name="Meneses R."/>
            <person name="Goncalves M.F.M."/>
            <person name="Tilleman L."/>
            <person name="Duarte A.S."/>
            <person name="Jorrin-Novo J.V."/>
            <person name="Van De Peer Y."/>
            <person name="Deforce D."/>
            <person name="Van Nieuwerburgh F."/>
            <person name="Esteves A.C."/>
            <person name="Alves A."/>
        </authorList>
    </citation>
    <scope>NUCLEOTIDE SEQUENCE</scope>
    <source>
        <strain evidence="16">CBS 339.90</strain>
    </source>
</reference>
<evidence type="ECO:0000256" key="7">
    <source>
        <dbReference type="ARBA" id="ARBA00023277"/>
    </source>
</evidence>
<dbReference type="InterPro" id="IPR001223">
    <property type="entry name" value="Glyco_hydro18_cat"/>
</dbReference>
<keyword evidence="10" id="KW-1015">Disulfide bond</keyword>
<evidence type="ECO:0000256" key="9">
    <source>
        <dbReference type="ARBA" id="ARBA00023326"/>
    </source>
</evidence>
<evidence type="ECO:0000313" key="17">
    <source>
        <dbReference type="Proteomes" id="UP001175001"/>
    </source>
</evidence>
<feature type="chain" id="PRO_5041330959" description="chitinase" evidence="13">
    <location>
        <begin position="20"/>
        <end position="1714"/>
    </location>
</feature>
<evidence type="ECO:0000256" key="13">
    <source>
        <dbReference type="SAM" id="SignalP"/>
    </source>
</evidence>
<evidence type="ECO:0000256" key="1">
    <source>
        <dbReference type="ARBA" id="ARBA00000822"/>
    </source>
</evidence>
<dbReference type="Gene3D" id="3.20.20.80">
    <property type="entry name" value="Glycosidases"/>
    <property type="match status" value="1"/>
</dbReference>
<dbReference type="InterPro" id="IPR036861">
    <property type="entry name" value="Endochitinase-like_sf"/>
</dbReference>
<dbReference type="SMART" id="SM00636">
    <property type="entry name" value="Glyco_18"/>
    <property type="match status" value="1"/>
</dbReference>
<dbReference type="PROSITE" id="PS01095">
    <property type="entry name" value="GH18_1"/>
    <property type="match status" value="1"/>
</dbReference>
<evidence type="ECO:0000259" key="14">
    <source>
        <dbReference type="PROSITE" id="PS50941"/>
    </source>
</evidence>
<feature type="domain" description="Chitin-binding type-1" evidence="14">
    <location>
        <begin position="43"/>
        <end position="81"/>
    </location>
</feature>
<dbReference type="PROSITE" id="PS50941">
    <property type="entry name" value="CHIT_BIND_I_2"/>
    <property type="match status" value="2"/>
</dbReference>
<dbReference type="SUPFAM" id="SSF54556">
    <property type="entry name" value="Chitinase insertion domain"/>
    <property type="match status" value="1"/>
</dbReference>
<evidence type="ECO:0000256" key="10">
    <source>
        <dbReference type="PROSITE-ProRule" id="PRU00261"/>
    </source>
</evidence>
<dbReference type="EMBL" id="JAUJDW010000171">
    <property type="protein sequence ID" value="KAK0618795.1"/>
    <property type="molecule type" value="Genomic_DNA"/>
</dbReference>
<dbReference type="SUPFAM" id="SSF51445">
    <property type="entry name" value="(Trans)glycosidases"/>
    <property type="match status" value="1"/>
</dbReference>
<dbReference type="Pfam" id="PF00187">
    <property type="entry name" value="Chitin_bind_1"/>
    <property type="match status" value="1"/>
</dbReference>
<feature type="disulfide bond" evidence="10">
    <location>
        <begin position="57"/>
        <end position="71"/>
    </location>
</feature>
<feature type="disulfide bond" evidence="10">
    <location>
        <begin position="101"/>
        <end position="115"/>
    </location>
</feature>
<comment type="caution">
    <text evidence="16">The sequence shown here is derived from an EMBL/GenBank/DDBJ whole genome shotgun (WGS) entry which is preliminary data.</text>
</comment>
<evidence type="ECO:0000256" key="12">
    <source>
        <dbReference type="SAM" id="MobiDB-lite"/>
    </source>
</evidence>
<dbReference type="GO" id="GO:0008061">
    <property type="term" value="F:chitin binding"/>
    <property type="evidence" value="ECO:0007669"/>
    <property type="project" value="UniProtKB-UniRule"/>
</dbReference>
<dbReference type="GO" id="GO:0000272">
    <property type="term" value="P:polysaccharide catabolic process"/>
    <property type="evidence" value="ECO:0007669"/>
    <property type="project" value="UniProtKB-KW"/>
</dbReference>
<evidence type="ECO:0000256" key="11">
    <source>
        <dbReference type="RuleBase" id="RU000489"/>
    </source>
</evidence>
<dbReference type="GO" id="GO:0006032">
    <property type="term" value="P:chitin catabolic process"/>
    <property type="evidence" value="ECO:0007669"/>
    <property type="project" value="UniProtKB-KW"/>
</dbReference>
<sequence length="1714" mass="189202">MKLLPICLAHALLFSFVRAELYVSNHSLPILSEKALFRRADEDYTCSADRECSNGACCGESNVCGYGPTYCGDGCQSNCDAKAECGQYAEVPDTTCPLNVCCSEFGFCGTTDDFCGLNCQSNCGSPDRPNGGGDVRDRIIGYYESWADTKDPCGQMTAEQIPVDGLTHVNFAFAYIDPDSGDIIPMDDGEGTSLFQRVTNIKLRKPDLKVWVSIGGWTFNNAGKYQSVFGDIARSTVQSSAFADKVIAFCGKYGFDGVDLDWEYPGADDRGGKEDDSENFSNMLRIMRRSFDRSSRPLGISITVPTSYWYLRWFDLPGLSESVDWFNLMAYDLHGVWDREDPIGPYVYAHTNLTEIDVALDLFWRNNISPSLINLGLGFYGRSFELETPLCSHPGCKFSGPSSKGRCTQEAGILSYREIREIIKGVSQYSHVYDEEAAVNYMTWGKQQGNYWISYDDSRSFQAKIDFANERGLAGLFIWAIDQDDDALDALQAVTGRTIENQPALSDTQGEFDMSKCYITECGGQCKKDETTMVHTNLDRNSKGCGGSDHAQRAFCCPSASAPDPSTCTWRGSGPFCSDGFCKEDTEVSMLTDDYGGKGDSGCWFGGRKSWCCPSTYGQDAVAKCSFDWSGTCSDPDKPQELTKVLFADAAGGGGGPGVIKRSNEPLCCPAEPKFKNCKWHGADGSCDGNRCPAGQVMVTHTSGAHDGPGEGGAGCSLNRWQVFCCDPLADGSTFLPVPLENLFPDASTFDDSWVPSFDEAIDQTSGQMPHHDPVTTDPNEESFAWVVIVGPEEDVQSFDKRDGSHLELYDCPTTDEDDYSVQSLKAVCTSDGPESNCEDITKGGVKGTVIRLPKGCGTSRYVRAVSFRETTNTTTMPSHLRKRHLSSSKVYELNYDWNFQRLRRDAGKIHFRADFSNHPGYWDKVVAADNDAPAKRHAGNWRELDKRWVKANEPESWYKRFLSLLTTKDVGLVKTYNWKQNLYDQTFYCSDNTAAYLRADAAGDLQTTMDFGQTIIGTLNDFVFTQAFAFFRQSDFKAHITAGLQAHARVRTQTALKSLDGIGLLSFGSNFNIKGILRVNPYFDVRAQIQGEAVASLQGTVDVTVSSPMFHYMFPQELESIPTMPLDPFKITTKHSNLNSPGKLGADIGGIITLAVVPVLGITVEVDYRETGQSKIEAAFNGAVRFKLSASASTDCVGSVLGVDVGFRGDLNVTGASFLGWDDGSYPLVNKFSSPIQNTCVPWNGGISKRGLQEDSPLTLARRASDDAGPLFPDTHGSGVYCPTNNDQGGCHLLDDQLPEDADDYDDGAEGYLARRGTKELVKRDGPKMFCAENQNLGIVGASGQRIPIPNHPPARKLLQAKPDVDTYQPLDPDDCLSFEMAKVDTPTEVPTRNGRSTVSTEHVWEVQISKHFLNHLAVKYSTADKAYPPNPKALTYDDPRVTRANDGTKLSWCQYSSVWWARSGRAPAGNKNALAKAVEWLSTNGRPETYGDAILTDQAVNNAKQFFFNTGAVKYANKIGPWEEEGKWGEIYSAARLNLLAYNYMAMPDISASFARQSCKFERALRYVQEEWLDEYIKPQADYVAANSVYDPKMDDTYANEYRAWMRDVMIVKAEAKARKFVQETAETIWKNNRDRSVQPLPNGHRHGTDDDMIKQAQAIYDATRDGTLAEWNIELIDDLDDCDGDGMDIDDGDGDDMDVDDEDGDDSMDSD</sequence>
<evidence type="ECO:0000256" key="4">
    <source>
        <dbReference type="ARBA" id="ARBA00022669"/>
    </source>
</evidence>
<feature type="disulfide bond" evidence="10">
    <location>
        <begin position="52"/>
        <end position="64"/>
    </location>
</feature>
<evidence type="ECO:0000256" key="8">
    <source>
        <dbReference type="ARBA" id="ARBA00023295"/>
    </source>
</evidence>
<keyword evidence="13" id="KW-0732">Signal</keyword>
<accession>A0AA39WP34</accession>
<keyword evidence="5 11" id="KW-0378">Hydrolase</keyword>
<dbReference type="InterPro" id="IPR050314">
    <property type="entry name" value="Glycosyl_Hydrlase_18"/>
</dbReference>
<dbReference type="SUPFAM" id="SSF57016">
    <property type="entry name" value="Plant lectins/antimicrobial peptides"/>
    <property type="match status" value="1"/>
</dbReference>
<dbReference type="CDD" id="cd06922">
    <property type="entry name" value="ChtBD1_GH18_1"/>
    <property type="match status" value="1"/>
</dbReference>
<dbReference type="Pfam" id="PF00704">
    <property type="entry name" value="Glyco_hydro_18"/>
    <property type="match status" value="1"/>
</dbReference>
<evidence type="ECO:0000313" key="16">
    <source>
        <dbReference type="EMBL" id="KAK0618795.1"/>
    </source>
</evidence>
<feature type="disulfide bond" evidence="10">
    <location>
        <begin position="96"/>
        <end position="108"/>
    </location>
</feature>
<comment type="caution">
    <text evidence="10">Lacks conserved residue(s) required for the propagation of feature annotation.</text>
</comment>
<feature type="region of interest" description="Disordered" evidence="12">
    <location>
        <begin position="1685"/>
        <end position="1714"/>
    </location>
</feature>
<keyword evidence="6" id="KW-0146">Chitin degradation</keyword>
<dbReference type="GO" id="GO:0008843">
    <property type="term" value="F:endochitinase activity"/>
    <property type="evidence" value="ECO:0007669"/>
    <property type="project" value="UniProtKB-EC"/>
</dbReference>
<dbReference type="PROSITE" id="PS00026">
    <property type="entry name" value="CHIT_BIND_I_1"/>
    <property type="match status" value="1"/>
</dbReference>
<dbReference type="Gene3D" id="3.10.50.10">
    <property type="match status" value="1"/>
</dbReference>
<proteinExistence type="inferred from homology"/>
<dbReference type="InterPro" id="IPR001579">
    <property type="entry name" value="Glyco_hydro_18_chit_AS"/>
</dbReference>
<dbReference type="EC" id="3.2.1.14" evidence="3"/>
<dbReference type="InterPro" id="IPR029070">
    <property type="entry name" value="Chitinase_insertion_sf"/>
</dbReference>
<evidence type="ECO:0000256" key="3">
    <source>
        <dbReference type="ARBA" id="ARBA00012729"/>
    </source>
</evidence>
<dbReference type="PANTHER" id="PTHR11177:SF397">
    <property type="entry name" value="CHITINASE"/>
    <property type="match status" value="1"/>
</dbReference>
<feature type="signal peptide" evidence="13">
    <location>
        <begin position="1"/>
        <end position="19"/>
    </location>
</feature>
<dbReference type="PANTHER" id="PTHR11177">
    <property type="entry name" value="CHITINASE"/>
    <property type="match status" value="1"/>
</dbReference>
<keyword evidence="8 11" id="KW-0326">Glycosidase</keyword>
<dbReference type="Proteomes" id="UP001175001">
    <property type="component" value="Unassembled WGS sequence"/>
</dbReference>
<comment type="catalytic activity">
    <reaction evidence="1">
        <text>Random endo-hydrolysis of N-acetyl-beta-D-glucosaminide (1-&gt;4)-beta-linkages in chitin and chitodextrins.</text>
        <dbReference type="EC" id="3.2.1.14"/>
    </reaction>
</comment>
<dbReference type="SMART" id="SM00270">
    <property type="entry name" value="ChtBD1"/>
    <property type="match status" value="2"/>
</dbReference>
<dbReference type="PROSITE" id="PS51910">
    <property type="entry name" value="GH18_2"/>
    <property type="match status" value="1"/>
</dbReference>
<feature type="domain" description="GH18" evidence="15">
    <location>
        <begin position="137"/>
        <end position="498"/>
    </location>
</feature>